<gene>
    <name evidence="1" type="ORF">DXG03_004451</name>
</gene>
<keyword evidence="2" id="KW-1185">Reference proteome</keyword>
<sequence>MLHLVSCGERGVRDQYLSHPLFPAMKTLVLEQSTIPPYMIEHLARIFPAIKHLTVIGFHKSVLGMLSCTQRWPNDMVLSLWAWKDEIVNIAAIQRMLKRRIESGRPIAKLCIVNKPPMFPNFFLRNYVQLEIMEEPMIWPRWSPVDQ</sequence>
<comment type="caution">
    <text evidence="1">The sequence shown here is derived from an EMBL/GenBank/DDBJ whole genome shotgun (WGS) entry which is preliminary data.</text>
</comment>
<evidence type="ECO:0000313" key="1">
    <source>
        <dbReference type="EMBL" id="KAG5637377.1"/>
    </source>
</evidence>
<dbReference type="Proteomes" id="UP000775547">
    <property type="component" value="Unassembled WGS sequence"/>
</dbReference>
<proteinExistence type="predicted"/>
<reference evidence="1" key="2">
    <citation type="submission" date="2021-10" db="EMBL/GenBank/DDBJ databases">
        <title>Phylogenomics reveals ancestral predisposition of the termite-cultivated fungus Termitomyces towards a domesticated lifestyle.</title>
        <authorList>
            <person name="Auxier B."/>
            <person name="Grum-Grzhimaylo A."/>
            <person name="Cardenas M.E."/>
            <person name="Lodge J.D."/>
            <person name="Laessoe T."/>
            <person name="Pedersen O."/>
            <person name="Smith M.E."/>
            <person name="Kuyper T.W."/>
            <person name="Franco-Molano E.A."/>
            <person name="Baroni T.J."/>
            <person name="Aanen D.K."/>
        </authorList>
    </citation>
    <scope>NUCLEOTIDE SEQUENCE</scope>
    <source>
        <strain evidence="1">AP01</strain>
        <tissue evidence="1">Mycelium</tissue>
    </source>
</reference>
<dbReference type="AlphaFoldDB" id="A0A9P7FYZ0"/>
<accession>A0A9P7FYZ0</accession>
<name>A0A9P7FYZ0_9AGAR</name>
<organism evidence="1 2">
    <name type="scientific">Asterophora parasitica</name>
    <dbReference type="NCBI Taxonomy" id="117018"/>
    <lineage>
        <taxon>Eukaryota</taxon>
        <taxon>Fungi</taxon>
        <taxon>Dikarya</taxon>
        <taxon>Basidiomycota</taxon>
        <taxon>Agaricomycotina</taxon>
        <taxon>Agaricomycetes</taxon>
        <taxon>Agaricomycetidae</taxon>
        <taxon>Agaricales</taxon>
        <taxon>Tricholomatineae</taxon>
        <taxon>Lyophyllaceae</taxon>
        <taxon>Asterophora</taxon>
    </lineage>
</organism>
<evidence type="ECO:0000313" key="2">
    <source>
        <dbReference type="Proteomes" id="UP000775547"/>
    </source>
</evidence>
<dbReference type="EMBL" id="JABCKV010002682">
    <property type="protein sequence ID" value="KAG5637377.1"/>
    <property type="molecule type" value="Genomic_DNA"/>
</dbReference>
<reference evidence="1" key="1">
    <citation type="submission" date="2020-07" db="EMBL/GenBank/DDBJ databases">
        <authorList>
            <person name="Nieuwenhuis M."/>
            <person name="Van De Peppel L.J.J."/>
        </authorList>
    </citation>
    <scope>NUCLEOTIDE SEQUENCE</scope>
    <source>
        <strain evidence="1">AP01</strain>
        <tissue evidence="1">Mycelium</tissue>
    </source>
</reference>
<protein>
    <submittedName>
        <fullName evidence="1">Uncharacterized protein</fullName>
    </submittedName>
</protein>